<feature type="domain" description="AB hydrolase-1" evidence="5">
    <location>
        <begin position="126"/>
        <end position="347"/>
    </location>
</feature>
<keyword evidence="2" id="KW-0058">Aromatic hydrocarbons catabolism</keyword>
<comment type="similarity">
    <text evidence="1">Belongs to the peptidase S33 family.</text>
</comment>
<feature type="domain" description="Epoxide hydrolase N-terminal" evidence="6">
    <location>
        <begin position="55"/>
        <end position="115"/>
    </location>
</feature>
<dbReference type="PANTHER" id="PTHR21661:SF35">
    <property type="entry name" value="EPOXIDE HYDROLASE"/>
    <property type="match status" value="1"/>
</dbReference>
<dbReference type="Pfam" id="PF06441">
    <property type="entry name" value="EHN"/>
    <property type="match status" value="3"/>
</dbReference>
<evidence type="ECO:0000256" key="1">
    <source>
        <dbReference type="ARBA" id="ARBA00010088"/>
    </source>
</evidence>
<feature type="chain" id="PRO_5008140234" description="Microsomal epoxide hydrolase" evidence="4">
    <location>
        <begin position="22"/>
        <end position="1254"/>
    </location>
</feature>
<keyword evidence="3" id="KW-0378">Hydrolase</keyword>
<evidence type="ECO:0000259" key="5">
    <source>
        <dbReference type="Pfam" id="PF00561"/>
    </source>
</evidence>
<evidence type="ECO:0000259" key="6">
    <source>
        <dbReference type="Pfam" id="PF06441"/>
    </source>
</evidence>
<evidence type="ECO:0000313" key="8">
    <source>
        <dbReference type="Proteomes" id="UP000075920"/>
    </source>
</evidence>
<feature type="domain" description="Epoxide hydrolase N-terminal" evidence="6">
    <location>
        <begin position="443"/>
        <end position="539"/>
    </location>
</feature>
<accession>A0A182VTC7</accession>
<protein>
    <recommendedName>
        <fullName evidence="9">Microsomal epoxide hydrolase</fullName>
    </recommendedName>
</protein>
<dbReference type="GO" id="GO:0097176">
    <property type="term" value="P:epoxide metabolic process"/>
    <property type="evidence" value="ECO:0007669"/>
    <property type="project" value="TreeGrafter"/>
</dbReference>
<dbReference type="InterPro" id="IPR029058">
    <property type="entry name" value="AB_hydrolase_fold"/>
</dbReference>
<feature type="domain" description="Epoxide hydrolase N-terminal" evidence="6">
    <location>
        <begin position="913"/>
        <end position="1024"/>
    </location>
</feature>
<evidence type="ECO:0000313" key="7">
    <source>
        <dbReference type="EnsemblMetazoa" id="AMIN001318-PA"/>
    </source>
</evidence>
<evidence type="ECO:0000256" key="3">
    <source>
        <dbReference type="ARBA" id="ARBA00022801"/>
    </source>
</evidence>
<sequence length="1254" mass="142874">MGFMARVVLVVISLTVAVVLKQYRGLTAPLPVPELNLKQYWGPGDVKQYKEDTSIKPFKVSYDAPVIEKLRTKLNDVPTLTAPLEGVGFEYGFNTNRLKEIIKYWRTTYLDKWSERRIPAGTKVLPLLLLHGWPGSVREFYDMIPMLTTKSNDKDFVFEVIVPSLPGYGWSQASAKKGLSPSEVAIVMKNLMSRVGFEKFYIQGGDWGSLIGNYIATFFQSNVLGVHLNMCSVNTPLSYPKMFLASLRPSMFVEEQHTDFYFPLGSKFANIIEETGYMHIQATKPDTIGTALQGNPVGLAAYILEKFSTWTNPAYRNLPDGGLEKYFKLDSLLDNVMIYYLTDSITTSQRIYAEAFASDELKKEIDRIQTAVPAACAKFRYELFQQIDWILKDHFTNLVQSNHFEDGGHFAAMQLPEVLYKDFVTFIASLQNNKREINEKLIRQLTDLPHLAAPLEGAGAFEYGFNSNRLREIIDYWREHYLPKWITERESHLNRYPHFKTQIQGLDIHYIHVRPNVDQKKTVLPLLLLHGWPGSVREFYDIIPLLTESDEKEYTFEVIVPSLPGFGWSQGSARVGLGGQKMAIIMKNLMERIGHKRFFVHGGDWGALITDMMGTYFPENVIGIHQSGCGVIGTLDTWKTMIASIVPWMFMEEQYIPYYFPLQTYFKEILLESGYMHIQATKPDTIGAVLVGNPVGLAAYILEKFSTQTNRAFRMLPDGGLERSFNLDALLDNVMIYYLTDSITTSQRLYVEAFSKRELFAGELERIPNTVPTACAKFKHDVLHTIDWALRGHYTNLMQSNHFDEGGHFSVMQLPEVVYRDLVQFIDKVQLINVADTICRMGLTLSSISGCFHVAAMGLLARVCLVLLGILIALGYRVYNQLSETPRVPNNIEFFEYWGPEGGDPYGDSLEVVPFNVSYPPEVIERLRKQLYDSSSLPAPLEDSAFQYGFNSDRLKEIIHYWRTDYLDRWDEREAYLNRFTHFKTQIQGLDIHFIRDKSDTVVNPKRIVPLLMLHGWPGSVREFYDIIPNLSNRTSDKEYVFDVIVPSLPGYGWSQGSSRPGLSASKVAVIMKNLMARLGYRRFYIQGGDWGAIIGNLMAILFEKDILGVHLNMCIASGDPLTWGKMVISNLLPNYFIEEQFVEFYHPAWPKIAELILEGGYMHLQATKPDTIGTVLQNNPVGLAAYILEKFSTWTDPSNRDLEDGGLERHYSLDALLDNVMIYYLTDSITTSQRLYAETFGAAEQARSIPIGY</sequence>
<organism evidence="7 8">
    <name type="scientific">Anopheles minimus</name>
    <dbReference type="NCBI Taxonomy" id="112268"/>
    <lineage>
        <taxon>Eukaryota</taxon>
        <taxon>Metazoa</taxon>
        <taxon>Ecdysozoa</taxon>
        <taxon>Arthropoda</taxon>
        <taxon>Hexapoda</taxon>
        <taxon>Insecta</taxon>
        <taxon>Pterygota</taxon>
        <taxon>Neoptera</taxon>
        <taxon>Endopterygota</taxon>
        <taxon>Diptera</taxon>
        <taxon>Nematocera</taxon>
        <taxon>Culicoidea</taxon>
        <taxon>Culicidae</taxon>
        <taxon>Anophelinae</taxon>
        <taxon>Anopheles</taxon>
    </lineage>
</organism>
<keyword evidence="8" id="KW-1185">Reference proteome</keyword>
<evidence type="ECO:0008006" key="9">
    <source>
        <dbReference type="Google" id="ProtNLM"/>
    </source>
</evidence>
<name>A0A182VTC7_9DIPT</name>
<keyword evidence="4" id="KW-0732">Signal</keyword>
<dbReference type="Gene3D" id="3.40.50.1820">
    <property type="entry name" value="alpha/beta hydrolase"/>
    <property type="match status" value="3"/>
</dbReference>
<dbReference type="Proteomes" id="UP000075920">
    <property type="component" value="Unassembled WGS sequence"/>
</dbReference>
<reference evidence="8" key="1">
    <citation type="submission" date="2013-03" db="EMBL/GenBank/DDBJ databases">
        <title>The Genome Sequence of Anopheles minimus MINIMUS1.</title>
        <authorList>
            <consortium name="The Broad Institute Genomics Platform"/>
            <person name="Neafsey D.E."/>
            <person name="Walton C."/>
            <person name="Walker B."/>
            <person name="Young S.K."/>
            <person name="Zeng Q."/>
            <person name="Gargeya S."/>
            <person name="Fitzgerald M."/>
            <person name="Haas B."/>
            <person name="Abouelleil A."/>
            <person name="Allen A.W."/>
            <person name="Alvarado L."/>
            <person name="Arachchi H.M."/>
            <person name="Berlin A.M."/>
            <person name="Chapman S.B."/>
            <person name="Gainer-Dewar J."/>
            <person name="Goldberg J."/>
            <person name="Griggs A."/>
            <person name="Gujja S."/>
            <person name="Hansen M."/>
            <person name="Howarth C."/>
            <person name="Imamovic A."/>
            <person name="Ireland A."/>
            <person name="Larimer J."/>
            <person name="McCowan C."/>
            <person name="Murphy C."/>
            <person name="Pearson M."/>
            <person name="Poon T.W."/>
            <person name="Priest M."/>
            <person name="Roberts A."/>
            <person name="Saif S."/>
            <person name="Shea T."/>
            <person name="Sisk P."/>
            <person name="Sykes S."/>
            <person name="Wortman J."/>
            <person name="Nusbaum C."/>
            <person name="Birren B."/>
        </authorList>
    </citation>
    <scope>NUCLEOTIDE SEQUENCE [LARGE SCALE GENOMIC DNA]</scope>
    <source>
        <strain evidence="8">MINIMUS1</strain>
    </source>
</reference>
<proteinExistence type="inferred from homology"/>
<dbReference type="STRING" id="112268.A0A182VTC7"/>
<dbReference type="SUPFAM" id="SSF53474">
    <property type="entry name" value="alpha/beta-Hydrolases"/>
    <property type="match status" value="3"/>
</dbReference>
<dbReference type="GO" id="GO:0004301">
    <property type="term" value="F:epoxide hydrolase activity"/>
    <property type="evidence" value="ECO:0007669"/>
    <property type="project" value="TreeGrafter"/>
</dbReference>
<evidence type="ECO:0000256" key="2">
    <source>
        <dbReference type="ARBA" id="ARBA00022797"/>
    </source>
</evidence>
<dbReference type="PRINTS" id="PR00412">
    <property type="entry name" value="EPOXHYDRLASE"/>
</dbReference>
<evidence type="ECO:0000256" key="4">
    <source>
        <dbReference type="SAM" id="SignalP"/>
    </source>
</evidence>
<dbReference type="VEuPathDB" id="VectorBase:AMIN001318"/>
<dbReference type="InterPro" id="IPR000639">
    <property type="entry name" value="Epox_hydrolase-like"/>
</dbReference>
<dbReference type="AlphaFoldDB" id="A0A182VTC7"/>
<dbReference type="PANTHER" id="PTHR21661">
    <property type="entry name" value="EPOXIDE HYDROLASE 1-RELATED"/>
    <property type="match status" value="1"/>
</dbReference>
<dbReference type="InterPro" id="IPR000073">
    <property type="entry name" value="AB_hydrolase_1"/>
</dbReference>
<feature type="signal peptide" evidence="4">
    <location>
        <begin position="1"/>
        <end position="21"/>
    </location>
</feature>
<dbReference type="EnsemblMetazoa" id="AMIN001318-RA">
    <property type="protein sequence ID" value="AMIN001318-PA"/>
    <property type="gene ID" value="AMIN001318"/>
</dbReference>
<dbReference type="InterPro" id="IPR010497">
    <property type="entry name" value="Epoxide_hydro_N"/>
</dbReference>
<dbReference type="Pfam" id="PF00561">
    <property type="entry name" value="Abhydrolase_1"/>
    <property type="match status" value="1"/>
</dbReference>
<reference evidence="7" key="2">
    <citation type="submission" date="2020-05" db="UniProtKB">
        <authorList>
            <consortium name="EnsemblMetazoa"/>
        </authorList>
    </citation>
    <scope>IDENTIFICATION</scope>
    <source>
        <strain evidence="7">MINIMUS1</strain>
    </source>
</reference>